<sequence length="184" mass="21602">MNTSDFSNKIIPEAIKNEAQTALSYYPQLRKTPIRFQFKKDIKKSTMQAQPVFKSLLKPRKRREYVIFISKKVKIEDESFKITNIPSDVLIGWIGHELGHVMDYRDRSSLGLIWFGIKYLYFPKFIREAERAADTFAVAHGMGEYILKTKDFILNHAHISEPYKARIKRLYLSPEEIMRLINEG</sequence>
<comment type="caution">
    <text evidence="1">The sequence shown here is derived from an EMBL/GenBank/DDBJ whole genome shotgun (WGS) entry which is preliminary data.</text>
</comment>
<dbReference type="Proteomes" id="UP000229433">
    <property type="component" value="Unassembled WGS sequence"/>
</dbReference>
<organism evidence="1 2">
    <name type="scientific">Leeuwenhoekiella nanhaiensis</name>
    <dbReference type="NCBI Taxonomy" id="1655491"/>
    <lineage>
        <taxon>Bacteria</taxon>
        <taxon>Pseudomonadati</taxon>
        <taxon>Bacteroidota</taxon>
        <taxon>Flavobacteriia</taxon>
        <taxon>Flavobacteriales</taxon>
        <taxon>Flavobacteriaceae</taxon>
        <taxon>Leeuwenhoekiella</taxon>
    </lineage>
</organism>
<dbReference type="AlphaFoldDB" id="A0A2G1VPR9"/>
<reference evidence="1 2" key="1">
    <citation type="submission" date="2017-08" db="EMBL/GenBank/DDBJ databases">
        <title>The whole genome shortgun sequences of strain Leeuwenhoekiella nanhaiensis G18 from the South China Sea.</title>
        <authorList>
            <person name="Liu Q."/>
        </authorList>
    </citation>
    <scope>NUCLEOTIDE SEQUENCE [LARGE SCALE GENOMIC DNA]</scope>
    <source>
        <strain evidence="1 2">G18</strain>
    </source>
</reference>
<dbReference type="OrthoDB" id="1098088at2"/>
<dbReference type="RefSeq" id="WP_099646912.1">
    <property type="nucleotide sequence ID" value="NZ_KZ319294.1"/>
</dbReference>
<evidence type="ECO:0000313" key="1">
    <source>
        <dbReference type="EMBL" id="PHQ28620.1"/>
    </source>
</evidence>
<name>A0A2G1VPR9_9FLAO</name>
<keyword evidence="2" id="KW-1185">Reference proteome</keyword>
<gene>
    <name evidence="1" type="ORF">CJ305_14010</name>
</gene>
<accession>A0A2G1VPR9</accession>
<dbReference type="EMBL" id="NQXA01000012">
    <property type="protein sequence ID" value="PHQ28620.1"/>
    <property type="molecule type" value="Genomic_DNA"/>
</dbReference>
<protein>
    <submittedName>
        <fullName evidence="1">Uncharacterized protein</fullName>
    </submittedName>
</protein>
<evidence type="ECO:0000313" key="2">
    <source>
        <dbReference type="Proteomes" id="UP000229433"/>
    </source>
</evidence>
<proteinExistence type="predicted"/>